<dbReference type="eggNOG" id="arCOG02218">
    <property type="taxonomic scope" value="Archaea"/>
</dbReference>
<dbReference type="PaxDb" id="273057-SSO0799"/>
<dbReference type="PATRIC" id="fig|273057.12.peg.805"/>
<keyword evidence="4" id="KW-1185">Reference proteome</keyword>
<evidence type="ECO:0000313" key="4">
    <source>
        <dbReference type="Proteomes" id="UP000001974"/>
    </source>
</evidence>
<accession>Q7LXH4</accession>
<keyword evidence="1" id="KW-0175">Coiled coil</keyword>
<evidence type="ECO:0000256" key="2">
    <source>
        <dbReference type="SAM" id="Phobius"/>
    </source>
</evidence>
<keyword evidence="2" id="KW-0812">Transmembrane</keyword>
<dbReference type="GeneID" id="1455064"/>
<dbReference type="HOGENOM" id="CLU_104053_0_0_2"/>
<dbReference type="PIR" id="B90230">
    <property type="entry name" value="B90230"/>
</dbReference>
<protein>
    <submittedName>
        <fullName evidence="3">Uncharacterized protein</fullName>
    </submittedName>
</protein>
<dbReference type="Proteomes" id="UP000001974">
    <property type="component" value="Chromosome"/>
</dbReference>
<dbReference type="EnsemblBacteria" id="AAK41097">
    <property type="protein sequence ID" value="AAK41097"/>
    <property type="gene ID" value="SSO0799"/>
</dbReference>
<organism evidence="3 4">
    <name type="scientific">Saccharolobus solfataricus (strain ATCC 35092 / DSM 1617 / JCM 11322 / P2)</name>
    <name type="common">Sulfolobus solfataricus</name>
    <dbReference type="NCBI Taxonomy" id="273057"/>
    <lineage>
        <taxon>Archaea</taxon>
        <taxon>Thermoproteota</taxon>
        <taxon>Thermoprotei</taxon>
        <taxon>Sulfolobales</taxon>
        <taxon>Sulfolobaceae</taxon>
        <taxon>Saccharolobus</taxon>
    </lineage>
</organism>
<evidence type="ECO:0000313" key="3">
    <source>
        <dbReference type="EMBL" id="AAK41097.1"/>
    </source>
</evidence>
<keyword evidence="2" id="KW-1133">Transmembrane helix</keyword>
<sequence>MQVVEYSISTYLPRDVVYFDGTSVTLPHEYVIKEGNLRLFVPKNKINDVVNALKSAGFKGEKYSLSTKFFNIWELHVRIYDDGFIDAHFEVSRDYLEHLTYPTIPSIYEVFEIYRTVYDKLHIFDNGAKKWIKEVKTHYFVTLNPPRSITALQPITVSVGALSAIGILAYLLSRLDKGEDNIREVVEKALDEAIKEKEKERLRETALKIKELMKDVNEEEWATVIRENRNER</sequence>
<feature type="transmembrane region" description="Helical" evidence="2">
    <location>
        <begin position="151"/>
        <end position="173"/>
    </location>
</feature>
<feature type="coiled-coil region" evidence="1">
    <location>
        <begin position="183"/>
        <end position="219"/>
    </location>
</feature>
<keyword evidence="2" id="KW-0472">Membrane</keyword>
<dbReference type="eggNOG" id="arCOG04033">
    <property type="taxonomic scope" value="Archaea"/>
</dbReference>
<reference evidence="4" key="1">
    <citation type="journal article" date="2001" name="Proc. Natl. Acad. Sci. U.S.A.">
        <title>The complete genome of the crenarchaeon Sulfolobus solfataricus P2.</title>
        <authorList>
            <person name="She Q."/>
            <person name="Singh R.K."/>
            <person name="Confalonieri F."/>
            <person name="Zivanovic Y."/>
            <person name="Allard G."/>
            <person name="Awayez M.J."/>
            <person name="Chan-Weiher C.C.-Y."/>
            <person name="Clausen I.G."/>
            <person name="Curtis B.A."/>
            <person name="De Moors A."/>
            <person name="Erauso G."/>
            <person name="Fletcher C."/>
            <person name="Gordon P.M.K."/>
            <person name="Heikamp-de Jong I."/>
            <person name="Jeffries A.C."/>
            <person name="Kozera C.J."/>
            <person name="Medina N."/>
            <person name="Peng X."/>
            <person name="Thi-Ngoc H.P."/>
            <person name="Redder P."/>
            <person name="Schenk M.E."/>
            <person name="Theriault C."/>
            <person name="Tolstrup N."/>
            <person name="Charlebois R.L."/>
            <person name="Doolittle W.F."/>
            <person name="Duguet M."/>
            <person name="Gaasterland T."/>
            <person name="Garrett R.A."/>
            <person name="Ragan M.A."/>
            <person name="Sensen C.W."/>
            <person name="Van der Oost J."/>
        </authorList>
    </citation>
    <scope>NUCLEOTIDE SEQUENCE [LARGE SCALE GENOMIC DNA]</scope>
    <source>
        <strain evidence="4">ATCC 35092 / DSM 1617 / JCM 11322 / P2</strain>
    </source>
</reference>
<dbReference type="AlphaFoldDB" id="Q7LXH4"/>
<dbReference type="EMBL" id="AE006641">
    <property type="protein sequence ID" value="AAK41097.1"/>
    <property type="molecule type" value="Genomic_DNA"/>
</dbReference>
<gene>
    <name evidence="3" type="ordered locus">SSO0799</name>
</gene>
<name>Q7LXH4_SACS2</name>
<proteinExistence type="predicted"/>
<dbReference type="KEGG" id="sso:SSO0799"/>
<dbReference type="RefSeq" id="WP_010923092.1">
    <property type="nucleotide sequence ID" value="NC_002754.1"/>
</dbReference>
<evidence type="ECO:0000256" key="1">
    <source>
        <dbReference type="SAM" id="Coils"/>
    </source>
</evidence>
<dbReference type="InParanoid" id="Q7LXH4"/>
<dbReference type="STRING" id="273057.SSO0799"/>